<reference evidence="2" key="1">
    <citation type="submission" date="2022-07" db="EMBL/GenBank/DDBJ databases">
        <title>Enhanced cultured diversity of the mouse gut microbiota enables custom-made synthetic communities.</title>
        <authorList>
            <person name="Afrizal A."/>
        </authorList>
    </citation>
    <scope>NUCLEOTIDE SEQUENCE</scope>
    <source>
        <strain evidence="2">DSM 28593</strain>
    </source>
</reference>
<sequence>MSVIFNEIKKIWNIRILLVAIIISILFFSLFLMWDITYFKNGHSKIEEIEYAMEMTKRYGTKVTDEEFSDFINERKKTFISEAEGYINTFPIFSEVGIYNFEDFEKVYSKSEPNERESEAVWTLLGEETDFIRLKIQALDSFEDRYYGYPEYTLDKALNSEDTPKTEFIRLQQIKEKEEYRNIMDVYSFENTVSYSIYLAILTILITLVLVSPLIVNDRSSNVHLLQYSSKNGRRILFQQLISIIISAFMVTTLSILIFGAIYTINDTFVFWNNGLTSFLNVVVDFFWFDLTYGQYILFYILLLYILNIGSAAIAFMISRFSQNLIALIMKLIPIFGVLCFIGFLIFDKTFSNVNILYRFTGIKWMEPIVCLSVLLIGLVSSIYILHREKRMNVLD</sequence>
<accession>A0AAE3HDH0</accession>
<dbReference type="EMBL" id="JANKAS010000001">
    <property type="protein sequence ID" value="MCR1897410.1"/>
    <property type="molecule type" value="Genomic_DNA"/>
</dbReference>
<feature type="transmembrane region" description="Helical" evidence="1">
    <location>
        <begin position="237"/>
        <end position="263"/>
    </location>
</feature>
<comment type="caution">
    <text evidence="2">The sequence shown here is derived from an EMBL/GenBank/DDBJ whole genome shotgun (WGS) entry which is preliminary data.</text>
</comment>
<feature type="transmembrane region" description="Helical" evidence="1">
    <location>
        <begin position="325"/>
        <end position="347"/>
    </location>
</feature>
<evidence type="ECO:0000313" key="3">
    <source>
        <dbReference type="Proteomes" id="UP001205748"/>
    </source>
</evidence>
<dbReference type="RefSeq" id="WP_257528818.1">
    <property type="nucleotide sequence ID" value="NZ_JANKAS010000001.1"/>
</dbReference>
<feature type="transmembrane region" description="Helical" evidence="1">
    <location>
        <begin position="296"/>
        <end position="319"/>
    </location>
</feature>
<keyword evidence="3" id="KW-1185">Reference proteome</keyword>
<name>A0AAE3HDH0_9FIRM</name>
<organism evidence="2 3">
    <name type="scientific">Irregularibacter muris</name>
    <dbReference type="NCBI Taxonomy" id="1796619"/>
    <lineage>
        <taxon>Bacteria</taxon>
        <taxon>Bacillati</taxon>
        <taxon>Bacillota</taxon>
        <taxon>Clostridia</taxon>
        <taxon>Eubacteriales</taxon>
        <taxon>Eubacteriaceae</taxon>
        <taxon>Irregularibacter</taxon>
    </lineage>
</organism>
<proteinExistence type="predicted"/>
<gene>
    <name evidence="2" type="ORF">NSA47_00205</name>
</gene>
<keyword evidence="1" id="KW-0812">Transmembrane</keyword>
<feature type="transmembrane region" description="Helical" evidence="1">
    <location>
        <begin position="12"/>
        <end position="34"/>
    </location>
</feature>
<protein>
    <submittedName>
        <fullName evidence="2">Uncharacterized protein</fullName>
    </submittedName>
</protein>
<evidence type="ECO:0000313" key="2">
    <source>
        <dbReference type="EMBL" id="MCR1897410.1"/>
    </source>
</evidence>
<keyword evidence="1" id="KW-1133">Transmembrane helix</keyword>
<keyword evidence="1" id="KW-0472">Membrane</keyword>
<feature type="transmembrane region" description="Helical" evidence="1">
    <location>
        <begin position="195"/>
        <end position="216"/>
    </location>
</feature>
<evidence type="ECO:0000256" key="1">
    <source>
        <dbReference type="SAM" id="Phobius"/>
    </source>
</evidence>
<feature type="transmembrane region" description="Helical" evidence="1">
    <location>
        <begin position="368"/>
        <end position="387"/>
    </location>
</feature>
<dbReference type="Proteomes" id="UP001205748">
    <property type="component" value="Unassembled WGS sequence"/>
</dbReference>
<dbReference type="AlphaFoldDB" id="A0AAE3HDH0"/>